<feature type="compositionally biased region" description="Low complexity" evidence="1">
    <location>
        <begin position="66"/>
        <end position="98"/>
    </location>
</feature>
<dbReference type="OrthoDB" id="430315at2759"/>
<name>A0A1A5ZUH3_9TREE</name>
<dbReference type="EMBL" id="KI894037">
    <property type="protein sequence ID" value="OBR81457.1"/>
    <property type="molecule type" value="Genomic_DNA"/>
</dbReference>
<feature type="compositionally biased region" description="Gly residues" evidence="1">
    <location>
        <begin position="52"/>
        <end position="63"/>
    </location>
</feature>
<accession>A0A1A5ZUH3</accession>
<dbReference type="KEGG" id="kdj:28971926"/>
<evidence type="ECO:0000313" key="4">
    <source>
        <dbReference type="Proteomes" id="UP000078595"/>
    </source>
</evidence>
<dbReference type="Proteomes" id="UP000078595">
    <property type="component" value="Chromosome 8"/>
</dbReference>
<protein>
    <submittedName>
        <fullName evidence="2">Uncharacterized protein</fullName>
    </submittedName>
</protein>
<keyword evidence="4" id="KW-1185">Reference proteome</keyword>
<reference evidence="2" key="1">
    <citation type="submission" date="2013-07" db="EMBL/GenBank/DDBJ databases">
        <title>The Genome Sequence of Cryptococcus dejecticola CBS10117.</title>
        <authorList>
            <consortium name="The Broad Institute Genome Sequencing Platform"/>
            <person name="Cuomo C."/>
            <person name="Litvintseva A."/>
            <person name="Chen Y."/>
            <person name="Heitman J."/>
            <person name="Sun S."/>
            <person name="Springer D."/>
            <person name="Dromer F."/>
            <person name="Young S.K."/>
            <person name="Zeng Q."/>
            <person name="Gargeya S."/>
            <person name="Fitzgerald M."/>
            <person name="Abouelleil A."/>
            <person name="Alvarado L."/>
            <person name="Berlin A.M."/>
            <person name="Chapman S.B."/>
            <person name="Dewar J."/>
            <person name="Goldberg J."/>
            <person name="Griggs A."/>
            <person name="Gujja S."/>
            <person name="Hansen M."/>
            <person name="Howarth C."/>
            <person name="Imamovic A."/>
            <person name="Larimer J."/>
            <person name="McCowan C."/>
            <person name="Murphy C."/>
            <person name="Pearson M."/>
            <person name="Priest M."/>
            <person name="Roberts A."/>
            <person name="Saif S."/>
            <person name="Shea T."/>
            <person name="Sykes S."/>
            <person name="Wortman J."/>
            <person name="Nusbaum C."/>
            <person name="Birren B."/>
        </authorList>
    </citation>
    <scope>NUCLEOTIDE SEQUENCE [LARGE SCALE GENOMIC DNA]</scope>
    <source>
        <strain evidence="2">CBS 10117</strain>
    </source>
</reference>
<feature type="region of interest" description="Disordered" evidence="1">
    <location>
        <begin position="11"/>
        <end position="106"/>
    </location>
</feature>
<evidence type="ECO:0000313" key="3">
    <source>
        <dbReference type="EMBL" id="WWC63910.1"/>
    </source>
</evidence>
<evidence type="ECO:0000313" key="2">
    <source>
        <dbReference type="EMBL" id="OBR81457.1"/>
    </source>
</evidence>
<dbReference type="VEuPathDB" id="FungiDB:I303_08227"/>
<dbReference type="AlphaFoldDB" id="A0A1A5ZUH3"/>
<dbReference type="EMBL" id="CP144537">
    <property type="protein sequence ID" value="WWC63910.1"/>
    <property type="molecule type" value="Genomic_DNA"/>
</dbReference>
<proteinExistence type="predicted"/>
<organism evidence="2">
    <name type="scientific">Kwoniella dejecticola CBS 10117</name>
    <dbReference type="NCBI Taxonomy" id="1296121"/>
    <lineage>
        <taxon>Eukaryota</taxon>
        <taxon>Fungi</taxon>
        <taxon>Dikarya</taxon>
        <taxon>Basidiomycota</taxon>
        <taxon>Agaricomycotina</taxon>
        <taxon>Tremellomycetes</taxon>
        <taxon>Tremellales</taxon>
        <taxon>Cryptococcaceae</taxon>
        <taxon>Kwoniella</taxon>
    </lineage>
</organism>
<gene>
    <name evidence="2" type="ORF">I303_08227</name>
    <name evidence="3" type="ORF">I303_106515</name>
</gene>
<dbReference type="RefSeq" id="XP_018259299.1">
    <property type="nucleotide sequence ID" value="XM_018411487.1"/>
</dbReference>
<reference evidence="3" key="2">
    <citation type="submission" date="2013-07" db="EMBL/GenBank/DDBJ databases">
        <authorList>
            <consortium name="The Broad Institute Genome Sequencing Platform"/>
            <person name="Cuomo C."/>
            <person name="Litvintseva A."/>
            <person name="Chen Y."/>
            <person name="Heitman J."/>
            <person name="Sun S."/>
            <person name="Springer D."/>
            <person name="Dromer F."/>
            <person name="Young S.K."/>
            <person name="Zeng Q."/>
            <person name="Gargeya S."/>
            <person name="Fitzgerald M."/>
            <person name="Abouelleil A."/>
            <person name="Alvarado L."/>
            <person name="Berlin A.M."/>
            <person name="Chapman S.B."/>
            <person name="Dewar J."/>
            <person name="Goldberg J."/>
            <person name="Griggs A."/>
            <person name="Gujja S."/>
            <person name="Hansen M."/>
            <person name="Howarth C."/>
            <person name="Imamovic A."/>
            <person name="Larimer J."/>
            <person name="McCowan C."/>
            <person name="Murphy C."/>
            <person name="Pearson M."/>
            <person name="Priest M."/>
            <person name="Roberts A."/>
            <person name="Saif S."/>
            <person name="Shea T."/>
            <person name="Sykes S."/>
            <person name="Wortman J."/>
            <person name="Nusbaum C."/>
            <person name="Birren B."/>
        </authorList>
    </citation>
    <scope>NUCLEOTIDE SEQUENCE</scope>
    <source>
        <strain evidence="3">CBS 10117</strain>
    </source>
</reference>
<evidence type="ECO:0000256" key="1">
    <source>
        <dbReference type="SAM" id="MobiDB-lite"/>
    </source>
</evidence>
<dbReference type="GeneID" id="28971926"/>
<sequence>MPWQYTVIFCPGGKGSGLNPPPASSAKKMDTTPGDNSGNLQGGPAQSNIWGKGSGQPVEGGSGNIPAGVASSNVPAVPAGSSVSAPLPASSSAPAWGGRPTWLARL</sequence>
<reference evidence="3" key="3">
    <citation type="submission" date="2024-02" db="EMBL/GenBank/DDBJ databases">
        <title>Comparative genomics of Cryptococcus and Kwoniella reveals pathogenesis evolution and contrasting modes of karyotype evolution via chromosome fusion or intercentromeric recombination.</title>
        <authorList>
            <person name="Coelho M.A."/>
            <person name="David-Palma M."/>
            <person name="Shea T."/>
            <person name="Bowers K."/>
            <person name="McGinley-Smith S."/>
            <person name="Mohammad A.W."/>
            <person name="Gnirke A."/>
            <person name="Yurkov A.M."/>
            <person name="Nowrousian M."/>
            <person name="Sun S."/>
            <person name="Cuomo C.A."/>
            <person name="Heitman J."/>
        </authorList>
    </citation>
    <scope>NUCLEOTIDE SEQUENCE</scope>
    <source>
        <strain evidence="3">CBS 10117</strain>
    </source>
</reference>
<dbReference type="STRING" id="1296121.A0A1A5ZUH3"/>
<feature type="compositionally biased region" description="Polar residues" evidence="1">
    <location>
        <begin position="33"/>
        <end position="49"/>
    </location>
</feature>